<dbReference type="Pfam" id="PF00990">
    <property type="entry name" value="GGDEF"/>
    <property type="match status" value="1"/>
</dbReference>
<dbReference type="FunFam" id="3.30.70.270:FF:000001">
    <property type="entry name" value="Diguanylate cyclase domain protein"/>
    <property type="match status" value="1"/>
</dbReference>
<dbReference type="Pfam" id="PF00563">
    <property type="entry name" value="EAL"/>
    <property type="match status" value="1"/>
</dbReference>
<sequence>MNKPPLRLLLAEDSEDDALLLLHHLKKDQWTIEHHVRVDSPETLAQALTDPSWDLVITDHNMPSFDSEEVLKMVNDANGDIPVIIVSGSIGEELAVSMMKCGAADYIMKSNLTRLGAAIERELQEAKSREARRLAEDRLHHMAFHDSLTNLKNRHELEQALQKALEEARHANQSHAFMYLDLDQFKVVNDTCGHMAGDELLRQISAVLKKRVRGSDLLARLGGDEFGVLLLNCPLDRAEQLANILRETVEAFRFIWEGRPFNTSVSIGLVDITPMTKSGIEVLSNADMACFAAKSRGRNRVHIYTAEDDELALRRDEMQWVSRINSALSEDRFLLYQQPIVPLVAVEGPCHTEVLLRMQGPDGEIISPGAFIPAAERYDLMQRLDRWVVNSIFTYLGEHRQDRDRGQLFFINLSGTSLSDPDFFEFIRERMNRLKVSPRSICFEVTETAAINNLEITESFIQEIREMGCHFALDDFGAGLSSFSYLKSLSVDFLKVDGSFVKQVEEDEMSRAIVDAINTIGHVAGLKTIAEFVERQQTREMLQSMGVDFAQGYGIQRPQPLIERS</sequence>
<protein>
    <submittedName>
        <fullName evidence="7">EAL domain-containing protein</fullName>
    </submittedName>
</protein>
<evidence type="ECO:0000256" key="3">
    <source>
        <dbReference type="SAM" id="Coils"/>
    </source>
</evidence>
<dbReference type="Gene3D" id="3.20.20.450">
    <property type="entry name" value="EAL domain"/>
    <property type="match status" value="1"/>
</dbReference>
<dbReference type="PROSITE" id="PS50883">
    <property type="entry name" value="EAL"/>
    <property type="match status" value="1"/>
</dbReference>
<dbReference type="AlphaFoldDB" id="A0A9E4N0Y1"/>
<dbReference type="SUPFAM" id="SSF141868">
    <property type="entry name" value="EAL domain-like"/>
    <property type="match status" value="1"/>
</dbReference>
<name>A0A9E4N0Y1_9GAMM</name>
<dbReference type="CDD" id="cd01949">
    <property type="entry name" value="GGDEF"/>
    <property type="match status" value="1"/>
</dbReference>
<evidence type="ECO:0000259" key="4">
    <source>
        <dbReference type="PROSITE" id="PS50110"/>
    </source>
</evidence>
<feature type="domain" description="EAL" evidence="5">
    <location>
        <begin position="317"/>
        <end position="565"/>
    </location>
</feature>
<dbReference type="InterPro" id="IPR000160">
    <property type="entry name" value="GGDEF_dom"/>
</dbReference>
<evidence type="ECO:0000313" key="8">
    <source>
        <dbReference type="Proteomes" id="UP000886687"/>
    </source>
</evidence>
<comment type="caution">
    <text evidence="7">The sequence shown here is derived from an EMBL/GenBank/DDBJ whole genome shotgun (WGS) entry which is preliminary data.</text>
</comment>
<dbReference type="PANTHER" id="PTHR33121">
    <property type="entry name" value="CYCLIC DI-GMP PHOSPHODIESTERASE PDEF"/>
    <property type="match status" value="1"/>
</dbReference>
<dbReference type="PROSITE" id="PS50887">
    <property type="entry name" value="GGDEF"/>
    <property type="match status" value="1"/>
</dbReference>
<feature type="domain" description="GGDEF" evidence="6">
    <location>
        <begin position="173"/>
        <end position="306"/>
    </location>
</feature>
<proteinExistence type="predicted"/>
<dbReference type="InterPro" id="IPR043128">
    <property type="entry name" value="Rev_trsase/Diguanyl_cyclase"/>
</dbReference>
<dbReference type="SMART" id="SM00448">
    <property type="entry name" value="REC"/>
    <property type="match status" value="1"/>
</dbReference>
<reference evidence="7" key="1">
    <citation type="journal article" date="2021" name="Proc. Natl. Acad. Sci. U.S.A.">
        <title>Global biogeography of chemosynthetic symbionts reveals both localized and globally distributed symbiont groups. .</title>
        <authorList>
            <person name="Osvatic J.T."/>
            <person name="Wilkins L.G.E."/>
            <person name="Leibrecht L."/>
            <person name="Leray M."/>
            <person name="Zauner S."/>
            <person name="Polzin J."/>
            <person name="Camacho Y."/>
            <person name="Gros O."/>
            <person name="van Gils J.A."/>
            <person name="Eisen J.A."/>
            <person name="Petersen J.M."/>
            <person name="Yuen B."/>
        </authorList>
    </citation>
    <scope>NUCLEOTIDE SEQUENCE</scope>
    <source>
        <strain evidence="7">MAGL173</strain>
    </source>
</reference>
<dbReference type="SMART" id="SM00052">
    <property type="entry name" value="EAL"/>
    <property type="match status" value="1"/>
</dbReference>
<dbReference type="CDD" id="cd01948">
    <property type="entry name" value="EAL"/>
    <property type="match status" value="1"/>
</dbReference>
<gene>
    <name evidence="7" type="ORF">JAZ04_09445</name>
</gene>
<keyword evidence="2" id="KW-0597">Phosphoprotein</keyword>
<dbReference type="Gene3D" id="3.30.70.270">
    <property type="match status" value="1"/>
</dbReference>
<dbReference type="Pfam" id="PF00072">
    <property type="entry name" value="Response_reg"/>
    <property type="match status" value="1"/>
</dbReference>
<dbReference type="InterPro" id="IPR035919">
    <property type="entry name" value="EAL_sf"/>
</dbReference>
<dbReference type="SUPFAM" id="SSF55073">
    <property type="entry name" value="Nucleotide cyclase"/>
    <property type="match status" value="1"/>
</dbReference>
<dbReference type="SMART" id="SM00267">
    <property type="entry name" value="GGDEF"/>
    <property type="match status" value="1"/>
</dbReference>
<dbReference type="InterPro" id="IPR001789">
    <property type="entry name" value="Sig_transdc_resp-reg_receiver"/>
</dbReference>
<evidence type="ECO:0000256" key="1">
    <source>
        <dbReference type="ARBA" id="ARBA00001946"/>
    </source>
</evidence>
<comment type="cofactor">
    <cofactor evidence="1">
        <name>Mg(2+)</name>
        <dbReference type="ChEBI" id="CHEBI:18420"/>
    </cofactor>
</comment>
<dbReference type="InterPro" id="IPR001633">
    <property type="entry name" value="EAL_dom"/>
</dbReference>
<dbReference type="PROSITE" id="PS50110">
    <property type="entry name" value="RESPONSE_REGULATORY"/>
    <property type="match status" value="1"/>
</dbReference>
<evidence type="ECO:0000259" key="6">
    <source>
        <dbReference type="PROSITE" id="PS50887"/>
    </source>
</evidence>
<dbReference type="GO" id="GO:0000160">
    <property type="term" value="P:phosphorelay signal transduction system"/>
    <property type="evidence" value="ECO:0007669"/>
    <property type="project" value="InterPro"/>
</dbReference>
<dbReference type="PANTHER" id="PTHR33121:SF23">
    <property type="entry name" value="CYCLIC DI-GMP PHOSPHODIESTERASE PDEB"/>
    <property type="match status" value="1"/>
</dbReference>
<dbReference type="Gene3D" id="3.40.50.2300">
    <property type="match status" value="1"/>
</dbReference>
<evidence type="ECO:0000256" key="2">
    <source>
        <dbReference type="PROSITE-ProRule" id="PRU00169"/>
    </source>
</evidence>
<dbReference type="GO" id="GO:0071111">
    <property type="term" value="F:cyclic-guanylate-specific phosphodiesterase activity"/>
    <property type="evidence" value="ECO:0007669"/>
    <property type="project" value="InterPro"/>
</dbReference>
<feature type="modified residue" description="4-aspartylphosphate" evidence="2">
    <location>
        <position position="59"/>
    </location>
</feature>
<keyword evidence="3" id="KW-0175">Coiled coil</keyword>
<organism evidence="7 8">
    <name type="scientific">Candidatus Thiodiazotropha lotti</name>
    <dbReference type="NCBI Taxonomy" id="2792787"/>
    <lineage>
        <taxon>Bacteria</taxon>
        <taxon>Pseudomonadati</taxon>
        <taxon>Pseudomonadota</taxon>
        <taxon>Gammaproteobacteria</taxon>
        <taxon>Chromatiales</taxon>
        <taxon>Sedimenticolaceae</taxon>
        <taxon>Candidatus Thiodiazotropha</taxon>
    </lineage>
</organism>
<dbReference type="Proteomes" id="UP000886687">
    <property type="component" value="Unassembled WGS sequence"/>
</dbReference>
<feature type="domain" description="Response regulatory" evidence="4">
    <location>
        <begin position="7"/>
        <end position="124"/>
    </location>
</feature>
<dbReference type="InterPro" id="IPR050706">
    <property type="entry name" value="Cyclic-di-GMP_PDE-like"/>
</dbReference>
<dbReference type="InterPro" id="IPR029787">
    <property type="entry name" value="Nucleotide_cyclase"/>
</dbReference>
<dbReference type="InterPro" id="IPR011006">
    <property type="entry name" value="CheY-like_superfamily"/>
</dbReference>
<feature type="coiled-coil region" evidence="3">
    <location>
        <begin position="109"/>
        <end position="174"/>
    </location>
</feature>
<dbReference type="EMBL" id="JAEPDI010000005">
    <property type="protein sequence ID" value="MCG7939064.1"/>
    <property type="molecule type" value="Genomic_DNA"/>
</dbReference>
<dbReference type="NCBIfam" id="TIGR00254">
    <property type="entry name" value="GGDEF"/>
    <property type="match status" value="1"/>
</dbReference>
<evidence type="ECO:0000313" key="7">
    <source>
        <dbReference type="EMBL" id="MCG7939064.1"/>
    </source>
</evidence>
<dbReference type="SUPFAM" id="SSF52172">
    <property type="entry name" value="CheY-like"/>
    <property type="match status" value="1"/>
</dbReference>
<dbReference type="CDD" id="cd00156">
    <property type="entry name" value="REC"/>
    <property type="match status" value="1"/>
</dbReference>
<evidence type="ECO:0000259" key="5">
    <source>
        <dbReference type="PROSITE" id="PS50883"/>
    </source>
</evidence>
<accession>A0A9E4N0Y1</accession>